<dbReference type="AlphaFoldDB" id="A0A318U534"/>
<organism evidence="1 2">
    <name type="scientific">Rhodobacter viridis</name>
    <dbReference type="NCBI Taxonomy" id="1054202"/>
    <lineage>
        <taxon>Bacteria</taxon>
        <taxon>Pseudomonadati</taxon>
        <taxon>Pseudomonadota</taxon>
        <taxon>Alphaproteobacteria</taxon>
        <taxon>Rhodobacterales</taxon>
        <taxon>Rhodobacter group</taxon>
        <taxon>Rhodobacter</taxon>
    </lineage>
</organism>
<dbReference type="Proteomes" id="UP000247727">
    <property type="component" value="Unassembled WGS sequence"/>
</dbReference>
<evidence type="ECO:0000313" key="2">
    <source>
        <dbReference type="Proteomes" id="UP000247727"/>
    </source>
</evidence>
<accession>A0A318U534</accession>
<comment type="caution">
    <text evidence="1">The sequence shown here is derived from an EMBL/GenBank/DDBJ whole genome shotgun (WGS) entry which is preliminary data.</text>
</comment>
<name>A0A318U534_9RHOB</name>
<keyword evidence="2" id="KW-1185">Reference proteome</keyword>
<evidence type="ECO:0000313" key="1">
    <source>
        <dbReference type="EMBL" id="PYF11038.1"/>
    </source>
</evidence>
<proteinExistence type="predicted"/>
<reference evidence="1 2" key="1">
    <citation type="submission" date="2018-06" db="EMBL/GenBank/DDBJ databases">
        <title>Genomic Encyclopedia of Type Strains, Phase III (KMG-III): the genomes of soil and plant-associated and newly described type strains.</title>
        <authorList>
            <person name="Whitman W."/>
        </authorList>
    </citation>
    <scope>NUCLEOTIDE SEQUENCE [LARGE SCALE GENOMIC DNA]</scope>
    <source>
        <strain evidence="1 2">JA737</strain>
    </source>
</reference>
<protein>
    <submittedName>
        <fullName evidence="1">Uncharacterized protein</fullName>
    </submittedName>
</protein>
<gene>
    <name evidence="1" type="ORF">C8J30_103133</name>
</gene>
<sequence>MILRCLATLSLLLLSECLRKDIAPQFVSGRDAHEMTMLASGREFAVCVVTVYQTRPGLEPPTLLAHFEPWSRTQIEQRVDEMAIEGRVLSNAMECWGDEIKAATRAPDPFSYLERAKLMNAFDHAAHVAIFDPQRHLFLALQG</sequence>
<dbReference type="EMBL" id="QJTK01000003">
    <property type="protein sequence ID" value="PYF11038.1"/>
    <property type="molecule type" value="Genomic_DNA"/>
</dbReference>